<evidence type="ECO:0000313" key="1">
    <source>
        <dbReference type="EMBL" id="JAE32651.1"/>
    </source>
</evidence>
<name>A0A0A9HCU3_ARUDO</name>
<proteinExistence type="predicted"/>
<accession>A0A0A9HCU3</accession>
<dbReference type="EMBL" id="GBRH01165245">
    <property type="protein sequence ID" value="JAE32651.1"/>
    <property type="molecule type" value="Transcribed_RNA"/>
</dbReference>
<organism evidence="1">
    <name type="scientific">Arundo donax</name>
    <name type="common">Giant reed</name>
    <name type="synonym">Donax arundinaceus</name>
    <dbReference type="NCBI Taxonomy" id="35708"/>
    <lineage>
        <taxon>Eukaryota</taxon>
        <taxon>Viridiplantae</taxon>
        <taxon>Streptophyta</taxon>
        <taxon>Embryophyta</taxon>
        <taxon>Tracheophyta</taxon>
        <taxon>Spermatophyta</taxon>
        <taxon>Magnoliopsida</taxon>
        <taxon>Liliopsida</taxon>
        <taxon>Poales</taxon>
        <taxon>Poaceae</taxon>
        <taxon>PACMAD clade</taxon>
        <taxon>Arundinoideae</taxon>
        <taxon>Arundineae</taxon>
        <taxon>Arundo</taxon>
    </lineage>
</organism>
<reference evidence="1" key="1">
    <citation type="submission" date="2014-09" db="EMBL/GenBank/DDBJ databases">
        <authorList>
            <person name="Magalhaes I.L.F."/>
            <person name="Oliveira U."/>
            <person name="Santos F.R."/>
            <person name="Vidigal T.H.D.A."/>
            <person name="Brescovit A.D."/>
            <person name="Santos A.J."/>
        </authorList>
    </citation>
    <scope>NUCLEOTIDE SEQUENCE</scope>
    <source>
        <tissue evidence="1">Shoot tissue taken approximately 20 cm above the soil surface</tissue>
    </source>
</reference>
<protein>
    <submittedName>
        <fullName evidence="1">Uncharacterized protein</fullName>
    </submittedName>
</protein>
<reference evidence="1" key="2">
    <citation type="journal article" date="2015" name="Data Brief">
        <title>Shoot transcriptome of the giant reed, Arundo donax.</title>
        <authorList>
            <person name="Barrero R.A."/>
            <person name="Guerrero F.D."/>
            <person name="Moolhuijzen P."/>
            <person name="Goolsby J.A."/>
            <person name="Tidwell J."/>
            <person name="Bellgard S.E."/>
            <person name="Bellgard M.I."/>
        </authorList>
    </citation>
    <scope>NUCLEOTIDE SEQUENCE</scope>
    <source>
        <tissue evidence="1">Shoot tissue taken approximately 20 cm above the soil surface</tissue>
    </source>
</reference>
<dbReference type="AlphaFoldDB" id="A0A0A9HCU3"/>
<sequence length="64" mass="6756">MGLDWEQICQICPSSALCISVSGCGPSPLRDPPAWESGVAQQAASALTRLLATRMLPAIDKSKK</sequence>